<sequence length="245" mass="27337">MQNSLPPSLPQLKSINFGRFTVQKNKAMKTKLLALALSLSSFQALAQIEEIYERSTITIRSGISVPKGAFGDKSNAGEKAGFAEQGYHIAAEYNGFIDNYFGLGLTFGIRRNPFDIEAYSEQKAPVKYYIHTNWRTNYLLANAIFKYPLAPVLAIYMKVGAGASFNTHPDINSTESKKTLPEFLSKTQGFAYGIGSGIKWQGKKIGTNFEVYSLYTSAKFWHNNVTTKKDLDAINYSFGLSYKLK</sequence>
<accession>A0ABW0E6U1</accession>
<feature type="chain" id="PRO_5046517517" evidence="2">
    <location>
        <begin position="47"/>
        <end position="245"/>
    </location>
</feature>
<organism evidence="4 5">
    <name type="scientific">Adhaeribacter terreus</name>
    <dbReference type="NCBI Taxonomy" id="529703"/>
    <lineage>
        <taxon>Bacteria</taxon>
        <taxon>Pseudomonadati</taxon>
        <taxon>Bacteroidota</taxon>
        <taxon>Cytophagia</taxon>
        <taxon>Cytophagales</taxon>
        <taxon>Hymenobacteraceae</taxon>
        <taxon>Adhaeribacter</taxon>
    </lineage>
</organism>
<dbReference type="SUPFAM" id="SSF56925">
    <property type="entry name" value="OMPA-like"/>
    <property type="match status" value="1"/>
</dbReference>
<dbReference type="Pfam" id="PF13505">
    <property type="entry name" value="OMP_b-brl"/>
    <property type="match status" value="1"/>
</dbReference>
<keyword evidence="5" id="KW-1185">Reference proteome</keyword>
<evidence type="ECO:0000313" key="5">
    <source>
        <dbReference type="Proteomes" id="UP001596161"/>
    </source>
</evidence>
<evidence type="ECO:0000259" key="3">
    <source>
        <dbReference type="Pfam" id="PF13505"/>
    </source>
</evidence>
<evidence type="ECO:0000256" key="1">
    <source>
        <dbReference type="ARBA" id="ARBA00022729"/>
    </source>
</evidence>
<dbReference type="Proteomes" id="UP001596161">
    <property type="component" value="Unassembled WGS sequence"/>
</dbReference>
<feature type="signal peptide" evidence="2">
    <location>
        <begin position="1"/>
        <end position="46"/>
    </location>
</feature>
<keyword evidence="1 2" id="KW-0732">Signal</keyword>
<comment type="caution">
    <text evidence="4">The sequence shown here is derived from an EMBL/GenBank/DDBJ whole genome shotgun (WGS) entry which is preliminary data.</text>
</comment>
<reference evidence="5" key="1">
    <citation type="journal article" date="2019" name="Int. J. Syst. Evol. Microbiol.">
        <title>The Global Catalogue of Microorganisms (GCM) 10K type strain sequencing project: providing services to taxonomists for standard genome sequencing and annotation.</title>
        <authorList>
            <consortium name="The Broad Institute Genomics Platform"/>
            <consortium name="The Broad Institute Genome Sequencing Center for Infectious Disease"/>
            <person name="Wu L."/>
            <person name="Ma J."/>
        </authorList>
    </citation>
    <scope>NUCLEOTIDE SEQUENCE [LARGE SCALE GENOMIC DNA]</scope>
    <source>
        <strain evidence="5">KACC 12602</strain>
    </source>
</reference>
<evidence type="ECO:0000313" key="4">
    <source>
        <dbReference type="EMBL" id="MFC5270083.1"/>
    </source>
</evidence>
<gene>
    <name evidence="4" type="ORF">ACFPIB_05640</name>
</gene>
<feature type="domain" description="Outer membrane protein beta-barrel" evidence="3">
    <location>
        <begin position="33"/>
        <end position="243"/>
    </location>
</feature>
<dbReference type="InterPro" id="IPR027385">
    <property type="entry name" value="Beta-barrel_OMP"/>
</dbReference>
<evidence type="ECO:0000256" key="2">
    <source>
        <dbReference type="SAM" id="SignalP"/>
    </source>
</evidence>
<dbReference type="RefSeq" id="WP_378016458.1">
    <property type="nucleotide sequence ID" value="NZ_JBHSKT010000003.1"/>
</dbReference>
<proteinExistence type="predicted"/>
<dbReference type="Gene3D" id="2.40.160.20">
    <property type="match status" value="1"/>
</dbReference>
<name>A0ABW0E6U1_9BACT</name>
<dbReference type="EMBL" id="JBHSKT010000003">
    <property type="protein sequence ID" value="MFC5270083.1"/>
    <property type="molecule type" value="Genomic_DNA"/>
</dbReference>
<protein>
    <submittedName>
        <fullName evidence="4">Outer membrane beta-barrel protein</fullName>
    </submittedName>
</protein>
<dbReference type="InterPro" id="IPR011250">
    <property type="entry name" value="OMP/PagP_B-barrel"/>
</dbReference>